<dbReference type="RefSeq" id="WP_307425317.1">
    <property type="nucleotide sequence ID" value="NZ_JAUSVK010000001.1"/>
</dbReference>
<dbReference type="Pfam" id="PF00392">
    <property type="entry name" value="GntR"/>
    <property type="match status" value="1"/>
</dbReference>
<dbReference type="EMBL" id="JAUSVK010000001">
    <property type="protein sequence ID" value="MDQ0392047.1"/>
    <property type="molecule type" value="Genomic_DNA"/>
</dbReference>
<dbReference type="SMART" id="SM00345">
    <property type="entry name" value="HTH_GNTR"/>
    <property type="match status" value="1"/>
</dbReference>
<reference evidence="5 6" key="1">
    <citation type="submission" date="2023-07" db="EMBL/GenBank/DDBJ databases">
        <title>Genomic Encyclopedia of Type Strains, Phase IV (KMG-IV): sequencing the most valuable type-strain genomes for metagenomic binning, comparative biology and taxonomic classification.</title>
        <authorList>
            <person name="Goeker M."/>
        </authorList>
    </citation>
    <scope>NUCLEOTIDE SEQUENCE [LARGE SCALE GENOMIC DNA]</scope>
    <source>
        <strain evidence="5 6">DSM 5896</strain>
    </source>
</reference>
<dbReference type="PROSITE" id="PS50949">
    <property type="entry name" value="HTH_GNTR"/>
    <property type="match status" value="1"/>
</dbReference>
<evidence type="ECO:0000259" key="4">
    <source>
        <dbReference type="PROSITE" id="PS50949"/>
    </source>
</evidence>
<evidence type="ECO:0000256" key="2">
    <source>
        <dbReference type="ARBA" id="ARBA00023125"/>
    </source>
</evidence>
<keyword evidence="1" id="KW-0805">Transcription regulation</keyword>
<protein>
    <submittedName>
        <fullName evidence="5">DNA-binding transcriptional regulator YhcF (GntR family)</fullName>
    </submittedName>
</protein>
<proteinExistence type="predicted"/>
<name>A0ABU0FBQ7_9HYPH</name>
<dbReference type="Proteomes" id="UP001237448">
    <property type="component" value="Unassembled WGS sequence"/>
</dbReference>
<accession>A0ABU0FBQ7</accession>
<dbReference type="InterPro" id="IPR036388">
    <property type="entry name" value="WH-like_DNA-bd_sf"/>
</dbReference>
<feature type="domain" description="HTH gntR-type" evidence="4">
    <location>
        <begin position="11"/>
        <end position="79"/>
    </location>
</feature>
<dbReference type="InterPro" id="IPR036390">
    <property type="entry name" value="WH_DNA-bd_sf"/>
</dbReference>
<dbReference type="PANTHER" id="PTHR38445:SF9">
    <property type="entry name" value="HTH-TYPE TRANSCRIPTIONAL REPRESSOR YTRA"/>
    <property type="match status" value="1"/>
</dbReference>
<dbReference type="SUPFAM" id="SSF46785">
    <property type="entry name" value="Winged helix' DNA-binding domain"/>
    <property type="match status" value="1"/>
</dbReference>
<gene>
    <name evidence="5" type="ORF">J3R73_001839</name>
</gene>
<organism evidence="5 6">
    <name type="scientific">Labrys monachus</name>
    <dbReference type="NCBI Taxonomy" id="217067"/>
    <lineage>
        <taxon>Bacteria</taxon>
        <taxon>Pseudomonadati</taxon>
        <taxon>Pseudomonadota</taxon>
        <taxon>Alphaproteobacteria</taxon>
        <taxon>Hyphomicrobiales</taxon>
        <taxon>Xanthobacteraceae</taxon>
        <taxon>Labrys</taxon>
    </lineage>
</organism>
<keyword evidence="3" id="KW-0804">Transcription</keyword>
<evidence type="ECO:0000313" key="6">
    <source>
        <dbReference type="Proteomes" id="UP001237448"/>
    </source>
</evidence>
<dbReference type="PANTHER" id="PTHR38445">
    <property type="entry name" value="HTH-TYPE TRANSCRIPTIONAL REPRESSOR YTRA"/>
    <property type="match status" value="1"/>
</dbReference>
<comment type="caution">
    <text evidence="5">The sequence shown here is derived from an EMBL/GenBank/DDBJ whole genome shotgun (WGS) entry which is preliminary data.</text>
</comment>
<keyword evidence="2 5" id="KW-0238">DNA-binding</keyword>
<dbReference type="Gene3D" id="1.10.10.10">
    <property type="entry name" value="Winged helix-like DNA-binding domain superfamily/Winged helix DNA-binding domain"/>
    <property type="match status" value="1"/>
</dbReference>
<evidence type="ECO:0000313" key="5">
    <source>
        <dbReference type="EMBL" id="MDQ0392047.1"/>
    </source>
</evidence>
<evidence type="ECO:0000256" key="1">
    <source>
        <dbReference type="ARBA" id="ARBA00023015"/>
    </source>
</evidence>
<sequence>MALTVDRDLPVPLSAQLRGLIEYGITCGELSPGARLPSVRELAEEAGVAPMTVSQVYRDLKEAGLIETRAGSGTFVAQRDFGVSSTDSRVTDLHRSIDALIDEGLALGLRLSDIAGLIGARLSNRHARARVQHIVLVGIFAAATAGYAQAVAENLGSLATVEAVTIDALEQSEEARRRAMSADLVLTMAHRRRDVAALLPRQRVIAIRFIPSEATRRALASIAPLASVLCVSRFPEFLPMMKPGVQRFAAHVNSIAATVVDAPDLDGLIGAHDVVVYATGAESVLDRLGPQRTAIEYRHMPDPGDIERLVRPLIDAGSAPAAADRKAS</sequence>
<keyword evidence="6" id="KW-1185">Reference proteome</keyword>
<dbReference type="GO" id="GO:0003677">
    <property type="term" value="F:DNA binding"/>
    <property type="evidence" value="ECO:0007669"/>
    <property type="project" value="UniProtKB-KW"/>
</dbReference>
<dbReference type="CDD" id="cd07377">
    <property type="entry name" value="WHTH_GntR"/>
    <property type="match status" value="1"/>
</dbReference>
<evidence type="ECO:0000256" key="3">
    <source>
        <dbReference type="ARBA" id="ARBA00023163"/>
    </source>
</evidence>
<dbReference type="InterPro" id="IPR000524">
    <property type="entry name" value="Tscrpt_reg_HTH_GntR"/>
</dbReference>